<dbReference type="PRINTS" id="PR00039">
    <property type="entry name" value="HTHLYSR"/>
</dbReference>
<keyword evidence="4" id="KW-0804">Transcription</keyword>
<evidence type="ECO:0000256" key="2">
    <source>
        <dbReference type="ARBA" id="ARBA00023015"/>
    </source>
</evidence>
<dbReference type="Gene3D" id="3.40.190.290">
    <property type="match status" value="1"/>
</dbReference>
<dbReference type="EMBL" id="CP090569">
    <property type="protein sequence ID" value="USF86551.1"/>
    <property type="molecule type" value="Genomic_DNA"/>
</dbReference>
<evidence type="ECO:0000313" key="6">
    <source>
        <dbReference type="EMBL" id="USF86551.1"/>
    </source>
</evidence>
<dbReference type="GO" id="GO:0000976">
    <property type="term" value="F:transcription cis-regulatory region binding"/>
    <property type="evidence" value="ECO:0007669"/>
    <property type="project" value="TreeGrafter"/>
</dbReference>
<dbReference type="KEGG" id="eps:L0Y14_10405"/>
<accession>A0A9J6ZV95</accession>
<dbReference type="Pfam" id="PF03466">
    <property type="entry name" value="LysR_substrate"/>
    <property type="match status" value="1"/>
</dbReference>
<dbReference type="CDD" id="cd05466">
    <property type="entry name" value="PBP2_LTTR_substrate"/>
    <property type="match status" value="1"/>
</dbReference>
<evidence type="ECO:0000256" key="4">
    <source>
        <dbReference type="ARBA" id="ARBA00023163"/>
    </source>
</evidence>
<keyword evidence="2" id="KW-0805">Transcription regulation</keyword>
<evidence type="ECO:0000256" key="3">
    <source>
        <dbReference type="ARBA" id="ARBA00023125"/>
    </source>
</evidence>
<dbReference type="InterPro" id="IPR036388">
    <property type="entry name" value="WH-like_DNA-bd_sf"/>
</dbReference>
<organism evidence="6 7">
    <name type="scientific">Candidatus Endoriftia persephonae</name>
    <dbReference type="NCBI Taxonomy" id="393765"/>
    <lineage>
        <taxon>Bacteria</taxon>
        <taxon>Pseudomonadati</taxon>
        <taxon>Pseudomonadota</taxon>
        <taxon>Gammaproteobacteria</taxon>
        <taxon>Chromatiales</taxon>
        <taxon>Sedimenticolaceae</taxon>
        <taxon>Candidatus Endoriftia</taxon>
    </lineage>
</organism>
<keyword evidence="3" id="KW-0238">DNA-binding</keyword>
<comment type="similarity">
    <text evidence="1">Belongs to the LysR transcriptional regulatory family.</text>
</comment>
<evidence type="ECO:0000313" key="7">
    <source>
        <dbReference type="Proteomes" id="UP001056649"/>
    </source>
</evidence>
<dbReference type="SUPFAM" id="SSF53850">
    <property type="entry name" value="Periplasmic binding protein-like II"/>
    <property type="match status" value="1"/>
</dbReference>
<evidence type="ECO:0000256" key="1">
    <source>
        <dbReference type="ARBA" id="ARBA00009437"/>
    </source>
</evidence>
<dbReference type="InterPro" id="IPR036390">
    <property type="entry name" value="WH_DNA-bd_sf"/>
</dbReference>
<dbReference type="GO" id="GO:0003700">
    <property type="term" value="F:DNA-binding transcription factor activity"/>
    <property type="evidence" value="ECO:0007669"/>
    <property type="project" value="InterPro"/>
</dbReference>
<dbReference type="PANTHER" id="PTHR30126">
    <property type="entry name" value="HTH-TYPE TRANSCRIPTIONAL REGULATOR"/>
    <property type="match status" value="1"/>
</dbReference>
<dbReference type="Pfam" id="PF00126">
    <property type="entry name" value="HTH_1"/>
    <property type="match status" value="1"/>
</dbReference>
<dbReference type="Proteomes" id="UP001056649">
    <property type="component" value="Chromosome"/>
</dbReference>
<gene>
    <name evidence="6" type="ORF">L0Y14_10405</name>
</gene>
<name>A0A9J6ZV95_9GAMM</name>
<dbReference type="InterPro" id="IPR000847">
    <property type="entry name" value="LysR_HTH_N"/>
</dbReference>
<keyword evidence="7" id="KW-1185">Reference proteome</keyword>
<feature type="domain" description="HTH lysR-type" evidence="5">
    <location>
        <begin position="1"/>
        <end position="58"/>
    </location>
</feature>
<evidence type="ECO:0000259" key="5">
    <source>
        <dbReference type="PROSITE" id="PS50931"/>
    </source>
</evidence>
<protein>
    <submittedName>
        <fullName evidence="6">LysR family transcriptional regulator</fullName>
    </submittedName>
</protein>
<dbReference type="RefSeq" id="WP_005961309.1">
    <property type="nucleotide sequence ID" value="NZ_CP090569.1"/>
</dbReference>
<dbReference type="PANTHER" id="PTHR30126:SF81">
    <property type="entry name" value="HTH-TYPE TRANSCRIPTIONAL REGULATOR ILVY"/>
    <property type="match status" value="1"/>
</dbReference>
<proteinExistence type="inferred from homology"/>
<dbReference type="SUPFAM" id="SSF46785">
    <property type="entry name" value="Winged helix' DNA-binding domain"/>
    <property type="match status" value="1"/>
</dbReference>
<dbReference type="AlphaFoldDB" id="A0A9J6ZV95"/>
<sequence>MDFTSLRVFTQVAHSASFSAAAERLFLTQPAVSKRIAGLEAELSTPLFDRIGRQILLTEAGRRLLPRAEQVLEELADIRRELSHLSDQTSGTLSMATSHHIGLHRMPPILRRYVDRYPDVELDIRFMESEKACQAVAHGELEMGVVTLPLAPFPQLEQILLWNDPLSFVASRDHNLSTQGPLSPESLLTQPAVLPTKGTYTRTLLEQILSPLELDVQCNMATDYLETLKMMTSIGLGWSLLPATMLDDELVELEVKGISLTRSLGVVSHSGRTLSNAAHAMLNLLSEAADGVTETAPPPPTLYYE</sequence>
<dbReference type="PROSITE" id="PS50931">
    <property type="entry name" value="HTH_LYSR"/>
    <property type="match status" value="1"/>
</dbReference>
<reference evidence="6" key="1">
    <citation type="journal article" date="2022" name="Mol. Ecol. Resour.">
        <title>The complete and closed genome of the facultative generalist Candidatus Endoriftia persephone from deep-sea hydrothermal vents.</title>
        <authorList>
            <person name="de Oliveira A.L."/>
            <person name="Srivastava A."/>
            <person name="Espada-Hinojosa S."/>
            <person name="Bright M."/>
        </authorList>
    </citation>
    <scope>NUCLEOTIDE SEQUENCE</scope>
    <source>
        <strain evidence="6">Tica-EPR-9o50.N</strain>
    </source>
</reference>
<dbReference type="InterPro" id="IPR005119">
    <property type="entry name" value="LysR_subst-bd"/>
</dbReference>
<dbReference type="FunFam" id="1.10.10.10:FF:000001">
    <property type="entry name" value="LysR family transcriptional regulator"/>
    <property type="match status" value="1"/>
</dbReference>
<dbReference type="Gene3D" id="1.10.10.10">
    <property type="entry name" value="Winged helix-like DNA-binding domain superfamily/Winged helix DNA-binding domain"/>
    <property type="match status" value="1"/>
</dbReference>